<dbReference type="Gene3D" id="3.10.10.10">
    <property type="entry name" value="HIV Type 1 Reverse Transcriptase, subunit A, domain 1"/>
    <property type="match status" value="1"/>
</dbReference>
<gene>
    <name evidence="2" type="ORF">GE061_004760</name>
</gene>
<dbReference type="Pfam" id="PF17921">
    <property type="entry name" value="Integrase_H2C2"/>
    <property type="match status" value="1"/>
</dbReference>
<dbReference type="InterPro" id="IPR001584">
    <property type="entry name" value="Integrase_cat-core"/>
</dbReference>
<protein>
    <recommendedName>
        <fullName evidence="1">Integrase catalytic domain-containing protein</fullName>
    </recommendedName>
</protein>
<dbReference type="GO" id="GO:0042575">
    <property type="term" value="C:DNA polymerase complex"/>
    <property type="evidence" value="ECO:0007669"/>
    <property type="project" value="UniProtKB-ARBA"/>
</dbReference>
<name>A0A8S9X221_APOLU</name>
<evidence type="ECO:0000259" key="1">
    <source>
        <dbReference type="PROSITE" id="PS50994"/>
    </source>
</evidence>
<dbReference type="Gene3D" id="3.30.70.270">
    <property type="match status" value="1"/>
</dbReference>
<keyword evidence="3" id="KW-1185">Reference proteome</keyword>
<dbReference type="EMBL" id="WIXP02000012">
    <property type="protein sequence ID" value="KAF6202361.1"/>
    <property type="molecule type" value="Genomic_DNA"/>
</dbReference>
<dbReference type="InterPro" id="IPR008042">
    <property type="entry name" value="Retrotrans_Pao"/>
</dbReference>
<evidence type="ECO:0000313" key="2">
    <source>
        <dbReference type="EMBL" id="KAF6202361.1"/>
    </source>
</evidence>
<reference evidence="2" key="1">
    <citation type="journal article" date="2021" name="Mol. Ecol. Resour.">
        <title>Apolygus lucorum genome provides insights into omnivorousness and mesophyll feeding.</title>
        <authorList>
            <person name="Liu Y."/>
            <person name="Liu H."/>
            <person name="Wang H."/>
            <person name="Huang T."/>
            <person name="Liu B."/>
            <person name="Yang B."/>
            <person name="Yin L."/>
            <person name="Li B."/>
            <person name="Zhang Y."/>
            <person name="Zhang S."/>
            <person name="Jiang F."/>
            <person name="Zhang X."/>
            <person name="Ren Y."/>
            <person name="Wang B."/>
            <person name="Wang S."/>
            <person name="Lu Y."/>
            <person name="Wu K."/>
            <person name="Fan W."/>
            <person name="Wang G."/>
        </authorList>
    </citation>
    <scope>NUCLEOTIDE SEQUENCE</scope>
    <source>
        <strain evidence="2">12Hb</strain>
    </source>
</reference>
<dbReference type="GO" id="GO:0015074">
    <property type="term" value="P:DNA integration"/>
    <property type="evidence" value="ECO:0007669"/>
    <property type="project" value="InterPro"/>
</dbReference>
<dbReference type="SUPFAM" id="SSF53098">
    <property type="entry name" value="Ribonuclease H-like"/>
    <property type="match status" value="1"/>
</dbReference>
<dbReference type="Pfam" id="PF18701">
    <property type="entry name" value="DUF5641"/>
    <property type="match status" value="1"/>
</dbReference>
<dbReference type="Pfam" id="PF05380">
    <property type="entry name" value="Peptidase_A17"/>
    <property type="match status" value="1"/>
</dbReference>
<dbReference type="GO" id="GO:0003676">
    <property type="term" value="F:nucleic acid binding"/>
    <property type="evidence" value="ECO:0007669"/>
    <property type="project" value="InterPro"/>
</dbReference>
<dbReference type="InterPro" id="IPR043128">
    <property type="entry name" value="Rev_trsase/Diguanyl_cyclase"/>
</dbReference>
<evidence type="ECO:0000313" key="3">
    <source>
        <dbReference type="Proteomes" id="UP000466442"/>
    </source>
</evidence>
<dbReference type="AlphaFoldDB" id="A0A8S9X221"/>
<sequence length="1160" mass="130782">MAENMRTSTGDSIVPLSVHLSVHSSVMENTVSEIVLTSVSHETDDLLKRMFEIESVEETVPWTPAEMEAEQLFLDKVQRSSDGRYTVPLPFAQDKTSLGDSRHIALRQLFRLESRLKKDPVLAQAYTKFMDEYLELGHMRRVAPPSPGLANYYLPHHPVVRPGDPSDKIRVVFNASQRTSNGCALNEILHAGPKLQPDISDIVLRFRSLKVVFIADIRQMFRQFKHPTVDHDMLRIVWRSSPSEPIQDYALCTVTYGTTSAPFLANRILRHLAQTEQLNHPLGSQVLLDRSYVDDIHGGGEDVTSAIAVRDDVIELLQSAGLELRKWASNDPKVLMGIPKDHCLPLNEDVDLHDDSEKTLKMLGIAWNPRHDSFFFKIPTTPLVRTKRELASQVGRIYDPCGWIMPTSVFARCIQREVCHAKYDWDDPLPSSLAYEWKRLASSMNVLTELRLPRHIDSSTLDQWLVGFADASEKAYAAVVYHVVRSGKNVQTRLVLSRARIAPIKSESIPRLELLAAELLGKTFKKVRAQFPLVTDDRIIACSDSTIALSWITADPAPVWKVFVGNRVAKTLSNVPPDRWFHVSSKDNPADIASRGELPDKLVQNSMWWNGPGWLSDERARWPIRRIRPDLSSENVIKEARANQPISSASSNSDDLEVRYSSLTKLKRVVAWVQRFVRNCRNRSVPRRRRSLTVEQLVMQVPPLDTSELKHAELALVRRAQARGFPDVIRSMDHKGSSTKLMKQLAIFRSDDGLLRVGGRLDRADSSFETRHPTLLPAKDVLTDLVVRHAHQSCLHVGPRATLAHIRTKHWIVNGRNVVNKCLSGCVRCFSIKPRSFQPEMGQLPAGRVHQTYPFNQTGIDFAGPFSVSIAGLRGTRKIEIFLAVFVCLATKAVHLEAVLDLSTDSFMQCLERFMARRGVPAVIWSDNGTNFVGANNLLRKIRSALAQGVAHDLTDQLATRGIQWKFIPPRAPHFGGLWEAAVKSAKRLIRVTLRDQTTTYQTFTTIVARVESVLNSRPLVYQSSSPDDILVLTPGHFLVQRPLTALPESTVDHTASTRLVPKWAFVNQMVDQFWKKWSKEYLLDLQLRSKWNTPDRPPKLGDVVLIMEDNRPPLQWVMGVICELCPGDDGTARVALVRTSSGVLKRPLVKLCPLPKDID</sequence>
<dbReference type="PROSITE" id="PS50994">
    <property type="entry name" value="INTEGRASE"/>
    <property type="match status" value="1"/>
</dbReference>
<dbReference type="GO" id="GO:0071897">
    <property type="term" value="P:DNA biosynthetic process"/>
    <property type="evidence" value="ECO:0007669"/>
    <property type="project" value="UniProtKB-ARBA"/>
</dbReference>
<dbReference type="InterPro" id="IPR043502">
    <property type="entry name" value="DNA/RNA_pol_sf"/>
</dbReference>
<dbReference type="InterPro" id="IPR036397">
    <property type="entry name" value="RNaseH_sf"/>
</dbReference>
<dbReference type="SUPFAM" id="SSF56672">
    <property type="entry name" value="DNA/RNA polymerases"/>
    <property type="match status" value="1"/>
</dbReference>
<organism evidence="2 3">
    <name type="scientific">Apolygus lucorum</name>
    <name type="common">Small green plant bug</name>
    <name type="synonym">Lygocoris lucorum</name>
    <dbReference type="NCBI Taxonomy" id="248454"/>
    <lineage>
        <taxon>Eukaryota</taxon>
        <taxon>Metazoa</taxon>
        <taxon>Ecdysozoa</taxon>
        <taxon>Arthropoda</taxon>
        <taxon>Hexapoda</taxon>
        <taxon>Insecta</taxon>
        <taxon>Pterygota</taxon>
        <taxon>Neoptera</taxon>
        <taxon>Paraneoptera</taxon>
        <taxon>Hemiptera</taxon>
        <taxon>Heteroptera</taxon>
        <taxon>Panheteroptera</taxon>
        <taxon>Cimicomorpha</taxon>
        <taxon>Miridae</taxon>
        <taxon>Mirini</taxon>
        <taxon>Apolygus</taxon>
    </lineage>
</organism>
<dbReference type="InterPro" id="IPR041588">
    <property type="entry name" value="Integrase_H2C2"/>
</dbReference>
<dbReference type="PANTHER" id="PTHR47331:SF1">
    <property type="entry name" value="GAG-LIKE PROTEIN"/>
    <property type="match status" value="1"/>
</dbReference>
<proteinExistence type="predicted"/>
<dbReference type="Proteomes" id="UP000466442">
    <property type="component" value="Linkage Group LG12"/>
</dbReference>
<dbReference type="InterPro" id="IPR012337">
    <property type="entry name" value="RNaseH-like_sf"/>
</dbReference>
<accession>A0A8S9X221</accession>
<dbReference type="Gene3D" id="3.30.420.10">
    <property type="entry name" value="Ribonuclease H-like superfamily/Ribonuclease H"/>
    <property type="match status" value="1"/>
</dbReference>
<dbReference type="PANTHER" id="PTHR47331">
    <property type="entry name" value="PHD-TYPE DOMAIN-CONTAINING PROTEIN"/>
    <property type="match status" value="1"/>
</dbReference>
<comment type="caution">
    <text evidence="2">The sequence shown here is derived from an EMBL/GenBank/DDBJ whole genome shotgun (WGS) entry which is preliminary data.</text>
</comment>
<dbReference type="InterPro" id="IPR040676">
    <property type="entry name" value="DUF5641"/>
</dbReference>
<feature type="domain" description="Integrase catalytic" evidence="1">
    <location>
        <begin position="850"/>
        <end position="1043"/>
    </location>
</feature>
<dbReference type="OrthoDB" id="8194697at2759"/>